<dbReference type="GO" id="GO:0020037">
    <property type="term" value="F:heme binding"/>
    <property type="evidence" value="ECO:0007669"/>
    <property type="project" value="InterPro"/>
</dbReference>
<evidence type="ECO:0000259" key="14">
    <source>
        <dbReference type="PROSITE" id="PS50089"/>
    </source>
</evidence>
<dbReference type="SUPFAM" id="SSF50978">
    <property type="entry name" value="WD40 repeat-like"/>
    <property type="match status" value="1"/>
</dbReference>
<dbReference type="Gene3D" id="2.130.10.10">
    <property type="entry name" value="YVTN repeat-like/Quinoprotein amine dehydrogenase"/>
    <property type="match status" value="1"/>
</dbReference>
<dbReference type="PANTHER" id="PTHR11475:SF109">
    <property type="entry name" value="CHORION PEROXIDASE-LIKE PROTEIN"/>
    <property type="match status" value="1"/>
</dbReference>
<evidence type="ECO:0000256" key="1">
    <source>
        <dbReference type="ARBA" id="ARBA00004613"/>
    </source>
</evidence>
<keyword evidence="8" id="KW-0560">Oxidoreductase</keyword>
<keyword evidence="10" id="KW-0479">Metal-binding</keyword>
<evidence type="ECO:0000256" key="10">
    <source>
        <dbReference type="PIRSR" id="PIRSR619791-2"/>
    </source>
</evidence>
<evidence type="ECO:0000256" key="6">
    <source>
        <dbReference type="ARBA" id="ARBA00022771"/>
    </source>
</evidence>
<keyword evidence="3" id="KW-0575">Peroxidase</keyword>
<evidence type="ECO:0000256" key="8">
    <source>
        <dbReference type="ARBA" id="ARBA00023002"/>
    </source>
</evidence>
<keyword evidence="2" id="KW-0964">Secreted</keyword>
<dbReference type="InterPro" id="IPR037120">
    <property type="entry name" value="Haem_peroxidase_sf_animal"/>
</dbReference>
<feature type="coiled-coil region" evidence="12">
    <location>
        <begin position="1013"/>
        <end position="1040"/>
    </location>
</feature>
<name>A0A151IG47_9HYME</name>
<dbReference type="PROSITE" id="PS50292">
    <property type="entry name" value="PEROXIDASE_3"/>
    <property type="match status" value="1"/>
</dbReference>
<evidence type="ECO:0000256" key="2">
    <source>
        <dbReference type="ARBA" id="ARBA00022525"/>
    </source>
</evidence>
<dbReference type="InterPro" id="IPR036322">
    <property type="entry name" value="WD40_repeat_dom_sf"/>
</dbReference>
<dbReference type="GO" id="GO:0004601">
    <property type="term" value="F:peroxidase activity"/>
    <property type="evidence" value="ECO:0007669"/>
    <property type="project" value="UniProtKB-KW"/>
</dbReference>
<proteinExistence type="predicted"/>
<keyword evidence="4 10" id="KW-0349">Heme</keyword>
<dbReference type="Proteomes" id="UP000078542">
    <property type="component" value="Unassembled WGS sequence"/>
</dbReference>
<dbReference type="InterPro" id="IPR010255">
    <property type="entry name" value="Haem_peroxidase_sf"/>
</dbReference>
<dbReference type="SUPFAM" id="SSF48113">
    <property type="entry name" value="Heme-dependent peroxidases"/>
    <property type="match status" value="1"/>
</dbReference>
<dbReference type="InterPro" id="IPR001841">
    <property type="entry name" value="Znf_RING"/>
</dbReference>
<evidence type="ECO:0000313" key="16">
    <source>
        <dbReference type="Proteomes" id="UP000078542"/>
    </source>
</evidence>
<keyword evidence="5" id="KW-0732">Signal</keyword>
<evidence type="ECO:0000256" key="11">
    <source>
        <dbReference type="PROSITE-ProRule" id="PRU00175"/>
    </source>
</evidence>
<accession>A0A151IG47</accession>
<keyword evidence="6 11" id="KW-0863">Zinc-finger</keyword>
<keyword evidence="16" id="KW-1185">Reference proteome</keyword>
<dbReference type="Pfam" id="PF23410">
    <property type="entry name" value="Beta-prop_VPS8"/>
    <property type="match status" value="2"/>
</dbReference>
<dbReference type="GO" id="GO:0022412">
    <property type="term" value="P:cellular process involved in reproduction in multicellular organism"/>
    <property type="evidence" value="ECO:0007669"/>
    <property type="project" value="UniProtKB-ARBA"/>
</dbReference>
<evidence type="ECO:0000256" key="5">
    <source>
        <dbReference type="ARBA" id="ARBA00022729"/>
    </source>
</evidence>
<dbReference type="Pfam" id="PF12816">
    <property type="entry name" value="TPR_Vps8"/>
    <property type="match status" value="1"/>
</dbReference>
<dbReference type="CDD" id="cd09823">
    <property type="entry name" value="peroxinectin_like"/>
    <property type="match status" value="1"/>
</dbReference>
<comment type="subcellular location">
    <subcellularLocation>
        <location evidence="1">Secreted</location>
    </subcellularLocation>
</comment>
<dbReference type="InterPro" id="IPR015943">
    <property type="entry name" value="WD40/YVTN_repeat-like_dom_sf"/>
</dbReference>
<sequence>MAENEFVSDSDECLVAEAINLDIEELDNTEYAIPIVEELPTLESILMEPDYESLSETEDDTIGLPLGEKLGSSETTSIGSHLSLNSLNKSSKTTHNPYSGVILRHVILKGITSQIVSANERVNAGLASAVAVGGNMLVIGTSHGLILGFDSSQTLRWCDQETKHQGSVSALCFNHDGSRVLAGFVRGHILMLDSSNGKVLRILADVHPQDTAVLHVKVLSNLSLLLYLEYVCLIDCFKVVTLVIIVCIRPRMRVVLSHPLTGAAIAPPQLSWQLVVIQTADGSRVIDPVLALARDNVVYFYQVYTEIGTRVKLSPLRRMTLPYMISNLRWLNPRSLVILDTQEKLHLLDVRAQDNLETLDMSRVGISYASSHFKGLSTGGNVSKRTQRNVSNVTFAMALAGERACYNTVIVYGTQLLLLGTKSLHVICMRTWTERLQHLIVQKRFPEALALGLSFYQDKGKAVIGLRGSKQRRKQITRDKVCEVLVQYMDELNQCLIDENTGYETIVLTCVDYCIQLENLDLLFGKLWDIVFESEELKTSYLHALEAPLLDGSLQPRLPPLIAQQLVTLYDQEGKVDSLEAIVVLLNVDCLDIHQVTTICRQRGLWEALIYLQTTALGDFTAPIHQLVPTLQNLLQDPLAALSRDCIKLGNAILVYTSCCLAGRGFPKDELPEGIPQKAKADILRALLSQHSSLANDMERQYPYLRTLLQFDAKGFLDVIAIAFQEPEFTSEMGLRHRQRLIDILLGIVMSNTPLTPKNIDYITLEQQFMVLIFVANEVCENTVTLEYNMLNKMIDILCIDVHVKLSKDFKTERENAVLGLLHSKKLCNISDNTLLNLANRASFIRVVELLYSAREDWVAVCECMILEPLRHHDVWPWLENLPTASLDQVISVHTSTLVAINANQFATIIATRLQNKIDEILQSLTDNLNLEYKLLGAFYQIAQYKEEDVSLELTTKHLERYLALMCELEPARVVTHLHGPHGCRLDEALKIVQKWNCKDAEAIMLEKLGNYQEAFDLLLKELEDRLEMYRQAKASESETVYAAIQLAGICRRSAGSLDWMPLVEVIFRSHSENNRQKMDILNGKLLRLILESLSGTSILSNILEQILRNPSATSGTMGDIRQLLSGVLTQSRYEQTLVETTARLVSLELHKTLKKSLRDAGRACGNVSIICPVCRQPLSQCSDHVVVFGCGHGYHLTCLGVPKSCYKCLNTKGWAPIATNVANTVSQPPLRKKQLLPPEFLHHKDLVLRLAPSCSIPDLEGTLSSKTQYGSMGSSSSNSPVRSFATIGKTSSFGYLDLSIGDILVVSSLSCALSKSREANDKAESYAKSQTSNHEVKISGKPEQSFFTSTAALGKRINISLDYKHPLISEIQENNANNSYPVETAHLKYVQRLLKREIEKITADVLQPRDSNIITYIPMKETNQTEDRIRYELLNASRISEISGVTESTENKKEYEETRKTEDRLKEEFLDGSLNNADVKISETLNNAENNNSQVKFFHTHTQKRNNDVQTNNYFNSSSISLMETRSKQSDNISSYLINTETQNAESRADNQTLESRVDKQNWKFEEDSLLEAANFGLQAMHDLYYVQEPKLYSMGLYLESDNPARYVAAFNDQSEEARDLAKFGYAALQGTSMFLKKFPNTSLELPLIRNKLIKRTSLEQQCPQRDPPRCPPASLRYRTSDGSCNNLQNLWWGSAMSVMRRFLPPEYHDGVQSIRRSKNGRPLPSARDISNLIHENKDVPLASVTHMLMQWGQFVDHDLTATGQSRGFNGTVPRCCLQNGIGFQLAEFMHPECLPIAVNLHDNFYGPLGVRCLEFLRSGPAPKENCEFGAREQLSQVTSYLDASMVYSSNAMHSDSLRIFRNGLLQYGRIQSRRSSLLKRKSDLCKRGSLSTTCFRAGDGRLSEQPALTSLHVVFLRLHNRIATELSALNSHWSDEKLFQETRRIVGAIIQHITYREFLPIILGPQVMKIFDLELLKKDYYKGYDSTVNPTIANSFSTAAYRFGHSLIQRSFIRFDSNHRPIFNNVSIHDEFTNSANLDTAGSVDRLLLGLVNQPCQRRDEFITEEMTNHLFQTPGFPFGMDLASINIQRGRDHGLPPYIRWRKPCSLTPIRTFEDLNKVMSPNVIRKFKSLYLSVEDIDLFSAGLAEKSVVGGLVGPTFACIIAQQFNNLRRGDRFWYENPNSESSFTIGQLQQIRQVTLAQVLCQTMDDIETIQPFVFLATDTLKNQRFSCNDLAIGHLNLELWAERSFELKNNVDNSQKVKRAVTDTSFSISMSKEENIQPRRKVNSESNPEHTKVTTPKPFRNNVNQENKVIIKKPLVRPNDNNVTIVVQNNAINAPVFVNEGIYGSHIKVQEQVPIFQPQGKPIPTTIPHAPNFHLARQPYVPYSFNDPHNPNPPAYGYRLPSFTQDDIFYDNLYSATSPRPTLYTYYTNFQQATTPKIDGYLINYGLLNHNSIPPYPYGESKPQENFGHYDLKDEQNLAQKPNYVDPNHSINMGLTRPNYVSSDKSYTHKPNHNEYKYPTTTRLRPSYATNDEFYYTHRPSYNRHYNTPKPPVNSRPSEDLNHAQKLLYNGFTSPINFQPDKPNQEPYDIQKLSDVGNLHLQHSDLINGLNEGHSINLNKSQYQEQWNSNDQKRLGETPYNHDGFNLYQRKPNVKPLSYSTVKTHQTFFTTKPSNEYNSQLWGKDSLQSIKDSVQSGLYGSVPSSETNIPSYQKDTFTDSTVSSSINNNYDRYFDTTPIYQKILSSTQSDWTDVLSQSTQSPFSKDISPYNLFLFNQTSTSHSTYQKNDQSKVPSKVLDNKPFVNVNSHEHNSHKSSSKLSNLNEQLLSSTSYWSETSTIGIQVHKQEENLNPKQTKVQSVTIVNETIEAVHHPGHTEWISQHKTTSEISKPLVQQIKSHVPVIKKAGQYYYEKNVLYQYPHETVTQSPKNNPYLTDKSDEILIRDQKMTSEKITVETSVIDNPITNSGVIQNENKLRTTPMLAITVYDNHAGDVDNV</sequence>
<feature type="region of interest" description="Disordered" evidence="13">
    <location>
        <begin position="2547"/>
        <end position="2566"/>
    </location>
</feature>
<dbReference type="GO" id="GO:0005576">
    <property type="term" value="C:extracellular region"/>
    <property type="evidence" value="ECO:0007669"/>
    <property type="project" value="UniProtKB-SubCell"/>
</dbReference>
<dbReference type="GO" id="GO:0008270">
    <property type="term" value="F:zinc ion binding"/>
    <property type="evidence" value="ECO:0007669"/>
    <property type="project" value="UniProtKB-KW"/>
</dbReference>
<evidence type="ECO:0000256" key="4">
    <source>
        <dbReference type="ARBA" id="ARBA00022617"/>
    </source>
</evidence>
<dbReference type="SMART" id="SM00184">
    <property type="entry name" value="RING"/>
    <property type="match status" value="1"/>
</dbReference>
<dbReference type="InterPro" id="IPR025941">
    <property type="entry name" value="Vps8_central_dom"/>
</dbReference>
<dbReference type="InterPro" id="IPR019791">
    <property type="entry name" value="Haem_peroxidase_animal"/>
</dbReference>
<reference evidence="15 16" key="1">
    <citation type="submission" date="2016-03" db="EMBL/GenBank/DDBJ databases">
        <title>Cyphomyrmex costatus WGS genome.</title>
        <authorList>
            <person name="Nygaard S."/>
            <person name="Hu H."/>
            <person name="Boomsma J."/>
            <person name="Zhang G."/>
        </authorList>
    </citation>
    <scope>NUCLEOTIDE SEQUENCE [LARGE SCALE GENOMIC DNA]</scope>
    <source>
        <strain evidence="15">MS0001</strain>
        <tissue evidence="15">Whole body</tissue>
    </source>
</reference>
<dbReference type="PROSITE" id="PS50089">
    <property type="entry name" value="ZF_RING_2"/>
    <property type="match status" value="1"/>
</dbReference>
<evidence type="ECO:0000256" key="12">
    <source>
        <dbReference type="SAM" id="Coils"/>
    </source>
</evidence>
<feature type="binding site" description="axial binding residue" evidence="10">
    <location>
        <position position="2007"/>
    </location>
    <ligand>
        <name>heme b</name>
        <dbReference type="ChEBI" id="CHEBI:60344"/>
    </ligand>
    <ligandPart>
        <name>Fe</name>
        <dbReference type="ChEBI" id="CHEBI:18248"/>
    </ligandPart>
</feature>
<feature type="domain" description="RING-type" evidence="14">
    <location>
        <begin position="1172"/>
        <end position="1209"/>
    </location>
</feature>
<keyword evidence="7" id="KW-0862">Zinc</keyword>
<evidence type="ECO:0000313" key="15">
    <source>
        <dbReference type="EMBL" id="KYN00197.1"/>
    </source>
</evidence>
<evidence type="ECO:0000256" key="13">
    <source>
        <dbReference type="SAM" id="MobiDB-lite"/>
    </source>
</evidence>
<organism evidence="15 16">
    <name type="scientific">Cyphomyrmex costatus</name>
    <dbReference type="NCBI Taxonomy" id="456900"/>
    <lineage>
        <taxon>Eukaryota</taxon>
        <taxon>Metazoa</taxon>
        <taxon>Ecdysozoa</taxon>
        <taxon>Arthropoda</taxon>
        <taxon>Hexapoda</taxon>
        <taxon>Insecta</taxon>
        <taxon>Pterygota</taxon>
        <taxon>Neoptera</taxon>
        <taxon>Endopterygota</taxon>
        <taxon>Hymenoptera</taxon>
        <taxon>Apocrita</taxon>
        <taxon>Aculeata</taxon>
        <taxon>Formicoidea</taxon>
        <taxon>Formicidae</taxon>
        <taxon>Myrmicinae</taxon>
        <taxon>Cyphomyrmex</taxon>
    </lineage>
</organism>
<dbReference type="GO" id="GO:0006979">
    <property type="term" value="P:response to oxidative stress"/>
    <property type="evidence" value="ECO:0007669"/>
    <property type="project" value="InterPro"/>
</dbReference>
<feature type="region of interest" description="Disordered" evidence="13">
    <location>
        <begin position="2280"/>
        <end position="2308"/>
    </location>
</feature>
<dbReference type="Pfam" id="PF03098">
    <property type="entry name" value="An_peroxidase"/>
    <property type="match status" value="1"/>
</dbReference>
<dbReference type="PRINTS" id="PR00457">
    <property type="entry name" value="ANPEROXIDASE"/>
</dbReference>
<dbReference type="PANTHER" id="PTHR11475">
    <property type="entry name" value="OXIDASE/PEROXIDASE"/>
    <property type="match status" value="1"/>
</dbReference>
<dbReference type="Gene3D" id="1.10.640.10">
    <property type="entry name" value="Haem peroxidase domain superfamily, animal type"/>
    <property type="match status" value="1"/>
</dbReference>
<keyword evidence="9 10" id="KW-0408">Iron</keyword>
<evidence type="ECO:0000256" key="9">
    <source>
        <dbReference type="ARBA" id="ARBA00023004"/>
    </source>
</evidence>
<dbReference type="STRING" id="456900.A0A151IG47"/>
<evidence type="ECO:0000256" key="3">
    <source>
        <dbReference type="ARBA" id="ARBA00022559"/>
    </source>
</evidence>
<protein>
    <submittedName>
        <fullName evidence="15">Vacuolar protein sorting-associated protein 8 like protein</fullName>
    </submittedName>
</protein>
<dbReference type="FunFam" id="1.10.640.10:FF:000003">
    <property type="entry name" value="chorion peroxidase"/>
    <property type="match status" value="1"/>
</dbReference>
<gene>
    <name evidence="15" type="ORF">ALC62_09077</name>
</gene>
<keyword evidence="12" id="KW-0175">Coiled coil</keyword>
<evidence type="ECO:0000256" key="7">
    <source>
        <dbReference type="ARBA" id="ARBA00022833"/>
    </source>
</evidence>
<dbReference type="EMBL" id="KQ977743">
    <property type="protein sequence ID" value="KYN00197.1"/>
    <property type="molecule type" value="Genomic_DNA"/>
</dbReference>